<evidence type="ECO:0000313" key="1">
    <source>
        <dbReference type="EMBL" id="CAA9312487.1"/>
    </source>
</evidence>
<organism evidence="1">
    <name type="scientific">uncultured Gemmatimonadota bacterium</name>
    <dbReference type="NCBI Taxonomy" id="203437"/>
    <lineage>
        <taxon>Bacteria</taxon>
        <taxon>Pseudomonadati</taxon>
        <taxon>Gemmatimonadota</taxon>
        <taxon>environmental samples</taxon>
    </lineage>
</organism>
<protein>
    <submittedName>
        <fullName evidence="1">TonB-dependent receptor</fullName>
    </submittedName>
</protein>
<proteinExistence type="predicted"/>
<dbReference type="AlphaFoldDB" id="A0A6J4KRK3"/>
<dbReference type="EMBL" id="CADCTV010000268">
    <property type="protein sequence ID" value="CAA9312487.1"/>
    <property type="molecule type" value="Genomic_DNA"/>
</dbReference>
<reference evidence="1" key="1">
    <citation type="submission" date="2020-02" db="EMBL/GenBank/DDBJ databases">
        <authorList>
            <person name="Meier V. D."/>
        </authorList>
    </citation>
    <scope>NUCLEOTIDE SEQUENCE</scope>
    <source>
        <strain evidence="1">AVDCRST_MAG89</strain>
    </source>
</reference>
<gene>
    <name evidence="1" type="ORF">AVDCRST_MAG89-1207</name>
</gene>
<name>A0A6J4KRK3_9BACT</name>
<accession>A0A6J4KRK3</accession>
<sequence length="79" mass="8879">MSRNVSEWLQFTPVERWWTCAAEERSPAAAGVEFSTFASVTNLLNRDYNTSVVVNAFGGRYYEPGLYAGLRMQPGAARR</sequence>
<keyword evidence="1" id="KW-0675">Receptor</keyword>